<evidence type="ECO:0000313" key="2">
    <source>
        <dbReference type="Proteomes" id="UP001487740"/>
    </source>
</evidence>
<organism evidence="1 2">
    <name type="scientific">Scylla paramamosain</name>
    <name type="common">Mud crab</name>
    <dbReference type="NCBI Taxonomy" id="85552"/>
    <lineage>
        <taxon>Eukaryota</taxon>
        <taxon>Metazoa</taxon>
        <taxon>Ecdysozoa</taxon>
        <taxon>Arthropoda</taxon>
        <taxon>Crustacea</taxon>
        <taxon>Multicrustacea</taxon>
        <taxon>Malacostraca</taxon>
        <taxon>Eumalacostraca</taxon>
        <taxon>Eucarida</taxon>
        <taxon>Decapoda</taxon>
        <taxon>Pleocyemata</taxon>
        <taxon>Brachyura</taxon>
        <taxon>Eubrachyura</taxon>
        <taxon>Portunoidea</taxon>
        <taxon>Portunidae</taxon>
        <taxon>Portuninae</taxon>
        <taxon>Scylla</taxon>
    </lineage>
</organism>
<proteinExistence type="predicted"/>
<reference evidence="1 2" key="1">
    <citation type="submission" date="2023-03" db="EMBL/GenBank/DDBJ databases">
        <title>High-quality genome of Scylla paramamosain provides insights in environmental adaptation.</title>
        <authorList>
            <person name="Zhang L."/>
        </authorList>
    </citation>
    <scope>NUCLEOTIDE SEQUENCE [LARGE SCALE GENOMIC DNA]</scope>
    <source>
        <strain evidence="1">LZ_2023a</strain>
        <tissue evidence="1">Muscle</tissue>
    </source>
</reference>
<gene>
    <name evidence="1" type="ORF">O3P69_016956</name>
</gene>
<name>A0AAW0TUH9_SCYPA</name>
<dbReference type="AlphaFoldDB" id="A0AAW0TUH9"/>
<keyword evidence="2" id="KW-1185">Reference proteome</keyword>
<sequence length="67" mass="7361">MAPLDERAITPFHWVANINTDVRLPVKGPFGCAAPSLARDIVRRRLGQSVFHGQNLMLACKGNEGVF</sequence>
<accession>A0AAW0TUH9</accession>
<comment type="caution">
    <text evidence="1">The sequence shown here is derived from an EMBL/GenBank/DDBJ whole genome shotgun (WGS) entry which is preliminary data.</text>
</comment>
<protein>
    <submittedName>
        <fullName evidence="1">Uncharacterized protein</fullName>
    </submittedName>
</protein>
<dbReference type="Proteomes" id="UP001487740">
    <property type="component" value="Unassembled WGS sequence"/>
</dbReference>
<evidence type="ECO:0000313" key="1">
    <source>
        <dbReference type="EMBL" id="KAK8390956.1"/>
    </source>
</evidence>
<dbReference type="EMBL" id="JARAKH010000024">
    <property type="protein sequence ID" value="KAK8390956.1"/>
    <property type="molecule type" value="Genomic_DNA"/>
</dbReference>